<protein>
    <submittedName>
        <fullName evidence="1">Uncharacterized protein</fullName>
    </submittedName>
</protein>
<gene>
    <name evidence="1" type="ORF">LCGC14_1361300</name>
</gene>
<comment type="caution">
    <text evidence="1">The sequence shown here is derived from an EMBL/GenBank/DDBJ whole genome shotgun (WGS) entry which is preliminary data.</text>
</comment>
<dbReference type="AlphaFoldDB" id="A0A0F9NAB9"/>
<proteinExistence type="predicted"/>
<dbReference type="EMBL" id="LAZR01008510">
    <property type="protein sequence ID" value="KKM78302.1"/>
    <property type="molecule type" value="Genomic_DNA"/>
</dbReference>
<sequence>MKFQEIKKEIHRFAKIKDPAKAFEEVRNS</sequence>
<accession>A0A0F9NAB9</accession>
<reference evidence="1" key="1">
    <citation type="journal article" date="2015" name="Nature">
        <title>Complex archaea that bridge the gap between prokaryotes and eukaryotes.</title>
        <authorList>
            <person name="Spang A."/>
            <person name="Saw J.H."/>
            <person name="Jorgensen S.L."/>
            <person name="Zaremba-Niedzwiedzka K."/>
            <person name="Martijn J."/>
            <person name="Lind A.E."/>
            <person name="van Eijk R."/>
            <person name="Schleper C."/>
            <person name="Guy L."/>
            <person name="Ettema T.J."/>
        </authorList>
    </citation>
    <scope>NUCLEOTIDE SEQUENCE</scope>
</reference>
<organism evidence="1">
    <name type="scientific">marine sediment metagenome</name>
    <dbReference type="NCBI Taxonomy" id="412755"/>
    <lineage>
        <taxon>unclassified sequences</taxon>
        <taxon>metagenomes</taxon>
        <taxon>ecological metagenomes</taxon>
    </lineage>
</organism>
<evidence type="ECO:0000313" key="1">
    <source>
        <dbReference type="EMBL" id="KKM78302.1"/>
    </source>
</evidence>
<name>A0A0F9NAB9_9ZZZZ</name>